<comment type="similarity">
    <text evidence="2">Belongs to the VKOR family.</text>
</comment>
<dbReference type="PANTHER" id="PTHR34573">
    <property type="entry name" value="VKC DOMAIN-CONTAINING PROTEIN"/>
    <property type="match status" value="1"/>
</dbReference>
<dbReference type="PANTHER" id="PTHR34573:SF1">
    <property type="entry name" value="VITAMIN K EPOXIDE REDUCTASE DOMAIN-CONTAINING PROTEIN"/>
    <property type="match status" value="1"/>
</dbReference>
<feature type="transmembrane region" description="Helical" evidence="11">
    <location>
        <begin position="131"/>
        <end position="154"/>
    </location>
</feature>
<gene>
    <name evidence="13" type="ORF">FLM9_783</name>
</gene>
<dbReference type="Gene3D" id="3.40.30.10">
    <property type="entry name" value="Glutaredoxin"/>
    <property type="match status" value="1"/>
</dbReference>
<evidence type="ECO:0000313" key="13">
    <source>
        <dbReference type="EMBL" id="CZB17043.1"/>
    </source>
</evidence>
<dbReference type="SUPFAM" id="SSF52833">
    <property type="entry name" value="Thioredoxin-like"/>
    <property type="match status" value="1"/>
</dbReference>
<keyword evidence="9" id="KW-0676">Redox-active center</keyword>
<evidence type="ECO:0000256" key="3">
    <source>
        <dbReference type="ARBA" id="ARBA00022692"/>
    </source>
</evidence>
<evidence type="ECO:0000256" key="7">
    <source>
        <dbReference type="ARBA" id="ARBA00023136"/>
    </source>
</evidence>
<evidence type="ECO:0000256" key="1">
    <source>
        <dbReference type="ARBA" id="ARBA00004141"/>
    </source>
</evidence>
<keyword evidence="4" id="KW-0874">Quinone</keyword>
<protein>
    <recommendedName>
        <fullName evidence="12">Vitamin K epoxide reductase domain-containing protein</fullName>
    </recommendedName>
</protein>
<dbReference type="Gene3D" id="1.20.1440.130">
    <property type="entry name" value="VKOR domain"/>
    <property type="match status" value="1"/>
</dbReference>
<evidence type="ECO:0000256" key="8">
    <source>
        <dbReference type="ARBA" id="ARBA00023157"/>
    </source>
</evidence>
<dbReference type="SMART" id="SM00756">
    <property type="entry name" value="VKc"/>
    <property type="match status" value="1"/>
</dbReference>
<dbReference type="InterPro" id="IPR036249">
    <property type="entry name" value="Thioredoxin-like_sf"/>
</dbReference>
<reference evidence="14" key="1">
    <citation type="submission" date="2016-02" db="EMBL/GenBank/DDBJ databases">
        <authorList>
            <person name="liu f."/>
        </authorList>
    </citation>
    <scope>NUCLEOTIDE SEQUENCE [LARGE SCALE GENOMIC DNA]</scope>
</reference>
<evidence type="ECO:0000256" key="4">
    <source>
        <dbReference type="ARBA" id="ARBA00022719"/>
    </source>
</evidence>
<keyword evidence="7 11" id="KW-0472">Membrane</keyword>
<evidence type="ECO:0000256" key="6">
    <source>
        <dbReference type="ARBA" id="ARBA00023002"/>
    </source>
</evidence>
<evidence type="ECO:0000313" key="14">
    <source>
        <dbReference type="Proteomes" id="UP000182631"/>
    </source>
</evidence>
<keyword evidence="5 11" id="KW-1133">Transmembrane helix</keyword>
<dbReference type="GO" id="GO:0016020">
    <property type="term" value="C:membrane"/>
    <property type="evidence" value="ECO:0007669"/>
    <property type="project" value="UniProtKB-SubCell"/>
</dbReference>
<keyword evidence="6" id="KW-0560">Oxidoreductase</keyword>
<dbReference type="EMBL" id="FITM01000089">
    <property type="protein sequence ID" value="CZB17043.1"/>
    <property type="molecule type" value="Genomic_DNA"/>
</dbReference>
<dbReference type="OrthoDB" id="185994at2"/>
<evidence type="ECO:0000256" key="9">
    <source>
        <dbReference type="ARBA" id="ARBA00023284"/>
    </source>
</evidence>
<evidence type="ECO:0000256" key="2">
    <source>
        <dbReference type="ARBA" id="ARBA00006214"/>
    </source>
</evidence>
<dbReference type="InterPro" id="IPR044698">
    <property type="entry name" value="VKOR/LTO1"/>
</dbReference>
<proteinExistence type="inferred from homology"/>
<dbReference type="CDD" id="cd12916">
    <property type="entry name" value="VKOR_1"/>
    <property type="match status" value="1"/>
</dbReference>
<feature type="transmembrane region" description="Helical" evidence="11">
    <location>
        <begin position="73"/>
        <end position="94"/>
    </location>
</feature>
<sequence length="328" mass="35467">MGSSRLIRRNRNESVERWPRLAMAVLASIGAVDTGLITLKRWQIVPELICPATGDGCDIVLNSPWATVVGQPLALFGFLAYATVLAMAVAPLVAPKQSRWQLNRATWPLLMPLCLAMAVFSLSLVGLMVVVIQAFCFFCLLSAVLSVLLFFIALLGHRWDDLGAQVFRALIVALVVAVASFAWIQASDPSRQVANPDGKRPPAITTPSSEAQILLAEHLAARGAVIYTAWWCPACRTQKELFGKEAAKELAIVECARDGYNAEPQRCEAKEIQSYPTWEIDGALLTPGIKNPEELADLSGYTGERLFPTLPSATSGSSTPSSSSPQSE</sequence>
<keyword evidence="8" id="KW-1015">Disulfide bond</keyword>
<dbReference type="Proteomes" id="UP000182631">
    <property type="component" value="Unassembled WGS sequence"/>
</dbReference>
<keyword evidence="3 11" id="KW-0812">Transmembrane</keyword>
<dbReference type="InterPro" id="IPR038354">
    <property type="entry name" value="VKOR_sf"/>
</dbReference>
<dbReference type="InterPro" id="IPR012932">
    <property type="entry name" value="VKOR"/>
</dbReference>
<evidence type="ECO:0000256" key="5">
    <source>
        <dbReference type="ARBA" id="ARBA00022989"/>
    </source>
</evidence>
<evidence type="ECO:0000256" key="11">
    <source>
        <dbReference type="SAM" id="Phobius"/>
    </source>
</evidence>
<feature type="transmembrane region" description="Helical" evidence="11">
    <location>
        <begin position="106"/>
        <end position="125"/>
    </location>
</feature>
<feature type="transmembrane region" description="Helical" evidence="11">
    <location>
        <begin position="166"/>
        <end position="184"/>
    </location>
</feature>
<feature type="compositionally biased region" description="Low complexity" evidence="10">
    <location>
        <begin position="308"/>
        <end position="328"/>
    </location>
</feature>
<organism evidence="13 14">
    <name type="scientific">Candidatus Synechococcus spongiarum</name>
    <dbReference type="NCBI Taxonomy" id="431041"/>
    <lineage>
        <taxon>Bacteria</taxon>
        <taxon>Bacillati</taxon>
        <taxon>Cyanobacteriota</taxon>
        <taxon>Cyanophyceae</taxon>
        <taxon>Synechococcales</taxon>
        <taxon>Synechococcaceae</taxon>
        <taxon>Synechococcus</taxon>
    </lineage>
</organism>
<dbReference type="GO" id="GO:0016491">
    <property type="term" value="F:oxidoreductase activity"/>
    <property type="evidence" value="ECO:0007669"/>
    <property type="project" value="UniProtKB-KW"/>
</dbReference>
<dbReference type="AlphaFoldDB" id="A0A170T8B4"/>
<evidence type="ECO:0000259" key="12">
    <source>
        <dbReference type="SMART" id="SM00756"/>
    </source>
</evidence>
<evidence type="ECO:0000256" key="10">
    <source>
        <dbReference type="SAM" id="MobiDB-lite"/>
    </source>
</evidence>
<dbReference type="GO" id="GO:0048038">
    <property type="term" value="F:quinone binding"/>
    <property type="evidence" value="ECO:0007669"/>
    <property type="project" value="UniProtKB-KW"/>
</dbReference>
<name>A0A170T8B4_9SYNE</name>
<dbReference type="RefSeq" id="WP_074457302.1">
    <property type="nucleotide sequence ID" value="NZ_FITM01000089.1"/>
</dbReference>
<keyword evidence="14" id="KW-1185">Reference proteome</keyword>
<feature type="region of interest" description="Disordered" evidence="10">
    <location>
        <begin position="306"/>
        <end position="328"/>
    </location>
</feature>
<feature type="domain" description="Vitamin K epoxide reductase" evidence="12">
    <location>
        <begin position="16"/>
        <end position="157"/>
    </location>
</feature>
<comment type="subcellular location">
    <subcellularLocation>
        <location evidence="1">Membrane</location>
        <topology evidence="1">Multi-pass membrane protein</topology>
    </subcellularLocation>
</comment>
<dbReference type="Pfam" id="PF07884">
    <property type="entry name" value="VKOR"/>
    <property type="match status" value="1"/>
</dbReference>
<accession>A0A170T8B4</accession>